<dbReference type="OrthoDB" id="10012881at2759"/>
<dbReference type="FunFam" id="2.40.10.10:FF:000002">
    <property type="entry name" value="Transmembrane protease serine"/>
    <property type="match status" value="1"/>
</dbReference>
<dbReference type="PANTHER" id="PTHR24264:SF54">
    <property type="entry name" value="PEPTIDASE S1 DOMAIN-CONTAINING PROTEIN"/>
    <property type="match status" value="1"/>
</dbReference>
<evidence type="ECO:0000259" key="6">
    <source>
        <dbReference type="PROSITE" id="PS50240"/>
    </source>
</evidence>
<dbReference type="EMBL" id="CAJFCJ010000030">
    <property type="protein sequence ID" value="CAD5125967.1"/>
    <property type="molecule type" value="Genomic_DNA"/>
</dbReference>
<reference evidence="7 9" key="1">
    <citation type="submission" date="2020-08" db="EMBL/GenBank/DDBJ databases">
        <authorList>
            <person name="Hejnol A."/>
        </authorList>
    </citation>
    <scope>NUCLEOTIDE SEQUENCE [LARGE SCALE GENOMIC DNA]</scope>
</reference>
<dbReference type="InterPro" id="IPR001314">
    <property type="entry name" value="Peptidase_S1A"/>
</dbReference>
<dbReference type="SMART" id="SM00020">
    <property type="entry name" value="Tryp_SPc"/>
    <property type="match status" value="1"/>
</dbReference>
<organism evidence="7 9">
    <name type="scientific">Dimorphilus gyrociliatus</name>
    <dbReference type="NCBI Taxonomy" id="2664684"/>
    <lineage>
        <taxon>Eukaryota</taxon>
        <taxon>Metazoa</taxon>
        <taxon>Spiralia</taxon>
        <taxon>Lophotrochozoa</taxon>
        <taxon>Annelida</taxon>
        <taxon>Polychaeta</taxon>
        <taxon>Polychaeta incertae sedis</taxon>
        <taxon>Dinophilidae</taxon>
        <taxon>Dimorphilus</taxon>
    </lineage>
</organism>
<feature type="domain" description="Peptidase S1" evidence="6">
    <location>
        <begin position="1"/>
        <end position="189"/>
    </location>
</feature>
<proteinExistence type="inferred from homology"/>
<dbReference type="AlphaFoldDB" id="A0A7I8WCZ8"/>
<dbReference type="GO" id="GO:0004252">
    <property type="term" value="F:serine-type endopeptidase activity"/>
    <property type="evidence" value="ECO:0007669"/>
    <property type="project" value="InterPro"/>
</dbReference>
<dbReference type="Proteomes" id="UP000549394">
    <property type="component" value="Unassembled WGS sequence"/>
</dbReference>
<evidence type="ECO:0000256" key="2">
    <source>
        <dbReference type="ARBA" id="ARBA00022801"/>
    </source>
</evidence>
<dbReference type="SUPFAM" id="SSF50494">
    <property type="entry name" value="Trypsin-like serine proteases"/>
    <property type="match status" value="1"/>
</dbReference>
<sequence>MCVEHGSNSGLKVIAGLHNRFEDSDPAVQKSEILQVKNQEEWHEPNRHSNDISLLKLATKLIFNENVAPSCAPREVDYAGDTVTISGWGTTYSGGYVTEELRYTYVIVQTNAKCSESYPDRIDETMVCAAAPGRDTCKGDSGGPMAYNNNGRFEVMGLTSWGRGCALEGFAGVYSRVSAQLKWIADNAK</sequence>
<accession>A0A7I8WCZ8</accession>
<dbReference type="PANTHER" id="PTHR24264">
    <property type="entry name" value="TRYPSIN-RELATED"/>
    <property type="match status" value="1"/>
</dbReference>
<evidence type="ECO:0000256" key="5">
    <source>
        <dbReference type="ARBA" id="ARBA00024195"/>
    </source>
</evidence>
<dbReference type="InterPro" id="IPR009003">
    <property type="entry name" value="Peptidase_S1_PA"/>
</dbReference>
<gene>
    <name evidence="7" type="ORF">DGYR_LOCUS13253</name>
    <name evidence="8" type="ORF">DGYR_LOCUS13259</name>
</gene>
<dbReference type="EMBL" id="CAJFCJ010000030">
    <property type="protein sequence ID" value="CAD5125961.1"/>
    <property type="molecule type" value="Genomic_DNA"/>
</dbReference>
<keyword evidence="2" id="KW-0378">Hydrolase</keyword>
<dbReference type="Gene3D" id="2.40.10.10">
    <property type="entry name" value="Trypsin-like serine proteases"/>
    <property type="match status" value="1"/>
</dbReference>
<evidence type="ECO:0000256" key="4">
    <source>
        <dbReference type="ARBA" id="ARBA00023157"/>
    </source>
</evidence>
<dbReference type="GO" id="GO:0006508">
    <property type="term" value="P:proteolysis"/>
    <property type="evidence" value="ECO:0007669"/>
    <property type="project" value="UniProtKB-KW"/>
</dbReference>
<protein>
    <submittedName>
        <fullName evidence="7">DgyrCDS14143</fullName>
    </submittedName>
    <submittedName>
        <fullName evidence="8">DgyrCDS14149</fullName>
    </submittedName>
</protein>
<evidence type="ECO:0000313" key="7">
    <source>
        <dbReference type="EMBL" id="CAD5125961.1"/>
    </source>
</evidence>
<dbReference type="PROSITE" id="PS00135">
    <property type="entry name" value="TRYPSIN_SER"/>
    <property type="match status" value="1"/>
</dbReference>
<evidence type="ECO:0000256" key="1">
    <source>
        <dbReference type="ARBA" id="ARBA00022670"/>
    </source>
</evidence>
<name>A0A7I8WCZ8_9ANNE</name>
<dbReference type="PRINTS" id="PR00722">
    <property type="entry name" value="CHYMOTRYPSIN"/>
</dbReference>
<comment type="caution">
    <text evidence="7">The sequence shown here is derived from an EMBL/GenBank/DDBJ whole genome shotgun (WGS) entry which is preliminary data.</text>
</comment>
<dbReference type="InterPro" id="IPR033116">
    <property type="entry name" value="TRYPSIN_SER"/>
</dbReference>
<evidence type="ECO:0000256" key="3">
    <source>
        <dbReference type="ARBA" id="ARBA00022825"/>
    </source>
</evidence>
<evidence type="ECO:0000313" key="8">
    <source>
        <dbReference type="EMBL" id="CAD5125967.1"/>
    </source>
</evidence>
<dbReference type="CDD" id="cd00190">
    <property type="entry name" value="Tryp_SPc"/>
    <property type="match status" value="1"/>
</dbReference>
<dbReference type="InterPro" id="IPR050127">
    <property type="entry name" value="Serine_Proteases_S1"/>
</dbReference>
<keyword evidence="1" id="KW-0645">Protease</keyword>
<keyword evidence="4" id="KW-1015">Disulfide bond</keyword>
<dbReference type="InterPro" id="IPR001254">
    <property type="entry name" value="Trypsin_dom"/>
</dbReference>
<dbReference type="InterPro" id="IPR043504">
    <property type="entry name" value="Peptidase_S1_PA_chymotrypsin"/>
</dbReference>
<keyword evidence="9" id="KW-1185">Reference proteome</keyword>
<evidence type="ECO:0000313" key="9">
    <source>
        <dbReference type="Proteomes" id="UP000549394"/>
    </source>
</evidence>
<dbReference type="Pfam" id="PF00089">
    <property type="entry name" value="Trypsin"/>
    <property type="match status" value="1"/>
</dbReference>
<comment type="similarity">
    <text evidence="5">Belongs to the peptidase S1 family. CLIP subfamily.</text>
</comment>
<dbReference type="PROSITE" id="PS50240">
    <property type="entry name" value="TRYPSIN_DOM"/>
    <property type="match status" value="1"/>
</dbReference>
<dbReference type="GO" id="GO:0005615">
    <property type="term" value="C:extracellular space"/>
    <property type="evidence" value="ECO:0007669"/>
    <property type="project" value="TreeGrafter"/>
</dbReference>
<keyword evidence="3" id="KW-0720">Serine protease</keyword>